<dbReference type="RefSeq" id="WP_136824553.1">
    <property type="nucleotide sequence ID" value="NZ_SWBP01000001.1"/>
</dbReference>
<dbReference type="AlphaFoldDB" id="A0A4U1C4M7"/>
<feature type="transmembrane region" description="Helical" evidence="7">
    <location>
        <begin position="12"/>
        <end position="31"/>
    </location>
</feature>
<feature type="transmembrane region" description="Helical" evidence="7">
    <location>
        <begin position="84"/>
        <end position="102"/>
    </location>
</feature>
<keyword evidence="9" id="KW-1185">Reference proteome</keyword>
<comment type="subcellular location">
    <subcellularLocation>
        <location evidence="1">Cell membrane</location>
        <topology evidence="1">Multi-pass membrane protein</topology>
    </subcellularLocation>
</comment>
<feature type="transmembrane region" description="Helical" evidence="7">
    <location>
        <begin position="51"/>
        <end position="77"/>
    </location>
</feature>
<keyword evidence="4 7" id="KW-0812">Transmembrane</keyword>
<evidence type="ECO:0000313" key="9">
    <source>
        <dbReference type="Proteomes" id="UP000308181"/>
    </source>
</evidence>
<keyword evidence="3" id="KW-1003">Cell membrane</keyword>
<evidence type="ECO:0000256" key="6">
    <source>
        <dbReference type="ARBA" id="ARBA00023136"/>
    </source>
</evidence>
<keyword evidence="5 7" id="KW-1133">Transmembrane helix</keyword>
<evidence type="ECO:0000256" key="3">
    <source>
        <dbReference type="ARBA" id="ARBA00022475"/>
    </source>
</evidence>
<dbReference type="PANTHER" id="PTHR33452:SF1">
    <property type="entry name" value="INNER MEMBRANE PROTEIN YPHA-RELATED"/>
    <property type="match status" value="1"/>
</dbReference>
<comment type="caution">
    <text evidence="8">The sequence shown here is derived from an EMBL/GenBank/DDBJ whole genome shotgun (WGS) entry which is preliminary data.</text>
</comment>
<comment type="similarity">
    <text evidence="2">Belongs to the DoxX family.</text>
</comment>
<sequence length="135" mass="14349">MAYLSKIKNYKDQGLLIARIGLGGMMIFHGLPKLMGGIAKWEAIGGSMQNLGITFMPAFWGFMASAAEGVGGLLILIGLLFRPAAILIIFTMIVAAIQHLSAGDGLMGASHAIETAFAFFILLFTGPGRFSLDKK</sequence>
<reference evidence="8 9" key="1">
    <citation type="submission" date="2019-04" db="EMBL/GenBank/DDBJ databases">
        <title>Pedobacter sp. AR-3-17 sp. nov., isolated from Arctic soil.</title>
        <authorList>
            <person name="Dahal R.H."/>
            <person name="Kim D.-U."/>
        </authorList>
    </citation>
    <scope>NUCLEOTIDE SEQUENCE [LARGE SCALE GENOMIC DNA]</scope>
    <source>
        <strain evidence="8 9">AR-3-17</strain>
    </source>
</reference>
<proteinExistence type="inferred from homology"/>
<dbReference type="InterPro" id="IPR051907">
    <property type="entry name" value="DoxX-like_oxidoreductase"/>
</dbReference>
<accession>A0A4U1C4M7</accession>
<protein>
    <submittedName>
        <fullName evidence="8">DoxX family protein</fullName>
    </submittedName>
</protein>
<name>A0A4U1C4M7_9SPHI</name>
<evidence type="ECO:0000256" key="7">
    <source>
        <dbReference type="SAM" id="Phobius"/>
    </source>
</evidence>
<dbReference type="InterPro" id="IPR032808">
    <property type="entry name" value="DoxX"/>
</dbReference>
<evidence type="ECO:0000256" key="1">
    <source>
        <dbReference type="ARBA" id="ARBA00004651"/>
    </source>
</evidence>
<dbReference type="Proteomes" id="UP000308181">
    <property type="component" value="Unassembled WGS sequence"/>
</dbReference>
<organism evidence="8 9">
    <name type="scientific">Pedobacter cryophilus</name>
    <dbReference type="NCBI Taxonomy" id="2571271"/>
    <lineage>
        <taxon>Bacteria</taxon>
        <taxon>Pseudomonadati</taxon>
        <taxon>Bacteroidota</taxon>
        <taxon>Sphingobacteriia</taxon>
        <taxon>Sphingobacteriales</taxon>
        <taxon>Sphingobacteriaceae</taxon>
        <taxon>Pedobacter</taxon>
    </lineage>
</organism>
<evidence type="ECO:0000256" key="4">
    <source>
        <dbReference type="ARBA" id="ARBA00022692"/>
    </source>
</evidence>
<keyword evidence="6 7" id="KW-0472">Membrane</keyword>
<dbReference type="OrthoDB" id="9813193at2"/>
<feature type="transmembrane region" description="Helical" evidence="7">
    <location>
        <begin position="108"/>
        <end position="126"/>
    </location>
</feature>
<evidence type="ECO:0000256" key="2">
    <source>
        <dbReference type="ARBA" id="ARBA00006679"/>
    </source>
</evidence>
<gene>
    <name evidence="8" type="ORF">FA046_01290</name>
</gene>
<evidence type="ECO:0000256" key="5">
    <source>
        <dbReference type="ARBA" id="ARBA00022989"/>
    </source>
</evidence>
<dbReference type="PANTHER" id="PTHR33452">
    <property type="entry name" value="OXIDOREDUCTASE CATD-RELATED"/>
    <property type="match status" value="1"/>
</dbReference>
<dbReference type="EMBL" id="SWBP01000001">
    <property type="protein sequence ID" value="TKC00343.1"/>
    <property type="molecule type" value="Genomic_DNA"/>
</dbReference>
<evidence type="ECO:0000313" key="8">
    <source>
        <dbReference type="EMBL" id="TKC00343.1"/>
    </source>
</evidence>
<dbReference type="Pfam" id="PF07681">
    <property type="entry name" value="DoxX"/>
    <property type="match status" value="1"/>
</dbReference>
<dbReference type="GO" id="GO:0005886">
    <property type="term" value="C:plasma membrane"/>
    <property type="evidence" value="ECO:0007669"/>
    <property type="project" value="UniProtKB-SubCell"/>
</dbReference>